<evidence type="ECO:0000313" key="4">
    <source>
        <dbReference type="EMBL" id="WZV99237.1"/>
    </source>
</evidence>
<organism evidence="4 5">
    <name type="scientific">Kosakonia calanthes</name>
    <dbReference type="NCBI Taxonomy" id="3139408"/>
    <lineage>
        <taxon>Bacteria</taxon>
        <taxon>Pseudomonadati</taxon>
        <taxon>Pseudomonadota</taxon>
        <taxon>Gammaproteobacteria</taxon>
        <taxon>Enterobacterales</taxon>
        <taxon>Enterobacteriaceae</taxon>
        <taxon>Kosakonia</taxon>
    </lineage>
</organism>
<dbReference type="InterPro" id="IPR045337">
    <property type="entry name" value="MmgE_PrpD_C"/>
</dbReference>
<feature type="domain" description="MmgE/PrpD C-terminal" evidence="3">
    <location>
        <begin position="250"/>
        <end position="405"/>
    </location>
</feature>
<dbReference type="InterPro" id="IPR005656">
    <property type="entry name" value="MmgE_PrpD"/>
</dbReference>
<gene>
    <name evidence="4" type="ORF">AAEY27_04905</name>
</gene>
<feature type="domain" description="MmgE/PrpD N-terminal" evidence="2">
    <location>
        <begin position="6"/>
        <end position="226"/>
    </location>
</feature>
<dbReference type="Gene3D" id="3.30.1330.120">
    <property type="entry name" value="2-methylcitrate dehydratase PrpD"/>
    <property type="match status" value="1"/>
</dbReference>
<name>A0ABZ3B9D3_9ENTR</name>
<sequence length="430" mass="46081">MTLIETLANWCAAPEPFSERARELAREAITDTLACLVAGRDDFSTRAVYDAWRETAITPSHAALINATAAHAIDYDDNFAPGMSHASAVLLPALLPVALAQESSGAALIEAYLVGLQAQAFIGEAIGYGHYTAGWHGTSTVGCIGSAAGVAALMGLEADGIARTLSIAVSMASGVKGQFGTPLKPFHAGMAARNAVEAATLARTGMHGRLDIIECPQGFAELYAGSVNLPTWLNDAQHVIERIGVMPKKHPCCGSTHRILDAIADLQALHAFAADDVEQAHCQVGIANWRNLAYPQPVDEMQARFSMQYCAAVMLEKGALSVADFTPDGVATQADAQKLARISMSAWTAEQEAENPALPHILTLTLKDGRILRHARLSAKGAREEPFSEQERQAKFLDCCARLPDAQALYDQLLALDTTRDINFMRRMMV</sequence>
<dbReference type="EMBL" id="CP151800">
    <property type="protein sequence ID" value="WZV99237.1"/>
    <property type="molecule type" value="Genomic_DNA"/>
</dbReference>
<dbReference type="RefSeq" id="WP_342323791.1">
    <property type="nucleotide sequence ID" value="NZ_CP151800.1"/>
</dbReference>
<evidence type="ECO:0000256" key="1">
    <source>
        <dbReference type="ARBA" id="ARBA00006174"/>
    </source>
</evidence>
<keyword evidence="5" id="KW-1185">Reference proteome</keyword>
<dbReference type="Gene3D" id="1.10.4100.10">
    <property type="entry name" value="2-methylcitrate dehydratase PrpD"/>
    <property type="match status" value="1"/>
</dbReference>
<dbReference type="Pfam" id="PF03972">
    <property type="entry name" value="MmgE_PrpD_N"/>
    <property type="match status" value="1"/>
</dbReference>
<dbReference type="InterPro" id="IPR042188">
    <property type="entry name" value="MmgE/PrpD_sf_2"/>
</dbReference>
<dbReference type="PANTHER" id="PTHR16943">
    <property type="entry name" value="2-METHYLCITRATE DEHYDRATASE-RELATED"/>
    <property type="match status" value="1"/>
</dbReference>
<proteinExistence type="inferred from homology"/>
<evidence type="ECO:0000259" key="3">
    <source>
        <dbReference type="Pfam" id="PF19305"/>
    </source>
</evidence>
<evidence type="ECO:0000313" key="5">
    <source>
        <dbReference type="Proteomes" id="UP001466893"/>
    </source>
</evidence>
<reference evidence="4 5" key="1">
    <citation type="submission" date="2024-04" db="EMBL/GenBank/DDBJ databases">
        <title>Kosakonia calanthae sp. nov., a halophilic bacterium isolated from leaves of Calanthe tiplacata.</title>
        <authorList>
            <person name="Wu P."/>
        </authorList>
    </citation>
    <scope>NUCLEOTIDE SEQUENCE [LARGE SCALE GENOMIC DNA]</scope>
    <source>
        <strain evidence="4 5">BYX6</strain>
    </source>
</reference>
<dbReference type="SUPFAM" id="SSF103378">
    <property type="entry name" value="2-methylcitrate dehydratase PrpD"/>
    <property type="match status" value="1"/>
</dbReference>
<evidence type="ECO:0000259" key="2">
    <source>
        <dbReference type="Pfam" id="PF03972"/>
    </source>
</evidence>
<dbReference type="InterPro" id="IPR042183">
    <property type="entry name" value="MmgE/PrpD_sf_1"/>
</dbReference>
<protein>
    <submittedName>
        <fullName evidence="4">MmgE/PrpD family protein</fullName>
    </submittedName>
</protein>
<dbReference type="PANTHER" id="PTHR16943:SF8">
    <property type="entry name" value="2-METHYLCITRATE DEHYDRATASE"/>
    <property type="match status" value="1"/>
</dbReference>
<dbReference type="Proteomes" id="UP001466893">
    <property type="component" value="Chromosome"/>
</dbReference>
<accession>A0ABZ3B9D3</accession>
<dbReference type="InterPro" id="IPR045336">
    <property type="entry name" value="MmgE_PrpD_N"/>
</dbReference>
<comment type="similarity">
    <text evidence="1">Belongs to the PrpD family.</text>
</comment>
<dbReference type="Pfam" id="PF19305">
    <property type="entry name" value="MmgE_PrpD_C"/>
    <property type="match status" value="1"/>
</dbReference>
<dbReference type="InterPro" id="IPR036148">
    <property type="entry name" value="MmgE/PrpD_sf"/>
</dbReference>